<protein>
    <recommendedName>
        <fullName evidence="3">FCP1 homology domain-containing protein</fullName>
    </recommendedName>
</protein>
<reference evidence="1" key="1">
    <citation type="journal article" date="2023" name="Nat. Commun.">
        <title>Diploid and tetraploid genomes of Acorus and the evolution of monocots.</title>
        <authorList>
            <person name="Ma L."/>
            <person name="Liu K.W."/>
            <person name="Li Z."/>
            <person name="Hsiao Y.Y."/>
            <person name="Qi Y."/>
            <person name="Fu T."/>
            <person name="Tang G.D."/>
            <person name="Zhang D."/>
            <person name="Sun W.H."/>
            <person name="Liu D.K."/>
            <person name="Li Y."/>
            <person name="Chen G.Z."/>
            <person name="Liu X.D."/>
            <person name="Liao X.Y."/>
            <person name="Jiang Y.T."/>
            <person name="Yu X."/>
            <person name="Hao Y."/>
            <person name="Huang J."/>
            <person name="Zhao X.W."/>
            <person name="Ke S."/>
            <person name="Chen Y.Y."/>
            <person name="Wu W.L."/>
            <person name="Hsu J.L."/>
            <person name="Lin Y.F."/>
            <person name="Huang M.D."/>
            <person name="Li C.Y."/>
            <person name="Huang L."/>
            <person name="Wang Z.W."/>
            <person name="Zhao X."/>
            <person name="Zhong W.Y."/>
            <person name="Peng D.H."/>
            <person name="Ahmad S."/>
            <person name="Lan S."/>
            <person name="Zhang J.S."/>
            <person name="Tsai W.C."/>
            <person name="Van de Peer Y."/>
            <person name="Liu Z.J."/>
        </authorList>
    </citation>
    <scope>NUCLEOTIDE SEQUENCE</scope>
    <source>
        <strain evidence="1">SCP</strain>
    </source>
</reference>
<reference evidence="1" key="2">
    <citation type="submission" date="2023-06" db="EMBL/GenBank/DDBJ databases">
        <authorList>
            <person name="Ma L."/>
            <person name="Liu K.-W."/>
            <person name="Li Z."/>
            <person name="Hsiao Y.-Y."/>
            <person name="Qi Y."/>
            <person name="Fu T."/>
            <person name="Tang G."/>
            <person name="Zhang D."/>
            <person name="Sun W.-H."/>
            <person name="Liu D.-K."/>
            <person name="Li Y."/>
            <person name="Chen G.-Z."/>
            <person name="Liu X.-D."/>
            <person name="Liao X.-Y."/>
            <person name="Jiang Y.-T."/>
            <person name="Yu X."/>
            <person name="Hao Y."/>
            <person name="Huang J."/>
            <person name="Zhao X.-W."/>
            <person name="Ke S."/>
            <person name="Chen Y.-Y."/>
            <person name="Wu W.-L."/>
            <person name="Hsu J.-L."/>
            <person name="Lin Y.-F."/>
            <person name="Huang M.-D."/>
            <person name="Li C.-Y."/>
            <person name="Huang L."/>
            <person name="Wang Z.-W."/>
            <person name="Zhao X."/>
            <person name="Zhong W.-Y."/>
            <person name="Peng D.-H."/>
            <person name="Ahmad S."/>
            <person name="Lan S."/>
            <person name="Zhang J.-S."/>
            <person name="Tsai W.-C."/>
            <person name="Van De Peer Y."/>
            <person name="Liu Z.-J."/>
        </authorList>
    </citation>
    <scope>NUCLEOTIDE SEQUENCE</scope>
    <source>
        <strain evidence="1">SCP</strain>
        <tissue evidence="1">Leaves</tissue>
    </source>
</reference>
<dbReference type="InterPro" id="IPR023214">
    <property type="entry name" value="HAD_sf"/>
</dbReference>
<evidence type="ECO:0008006" key="3">
    <source>
        <dbReference type="Google" id="ProtNLM"/>
    </source>
</evidence>
<evidence type="ECO:0000313" key="2">
    <source>
        <dbReference type="Proteomes" id="UP001179952"/>
    </source>
</evidence>
<keyword evidence="2" id="KW-1185">Reference proteome</keyword>
<dbReference type="Proteomes" id="UP001179952">
    <property type="component" value="Unassembled WGS sequence"/>
</dbReference>
<dbReference type="Gene3D" id="3.40.50.1000">
    <property type="entry name" value="HAD superfamily/HAD-like"/>
    <property type="match status" value="1"/>
</dbReference>
<gene>
    <name evidence="1" type="ORF">QJS04_geneDACA008378</name>
</gene>
<evidence type="ECO:0000313" key="1">
    <source>
        <dbReference type="EMBL" id="KAK1263877.1"/>
    </source>
</evidence>
<comment type="caution">
    <text evidence="1">The sequence shown here is derived from an EMBL/GenBank/DDBJ whole genome shotgun (WGS) entry which is preliminary data.</text>
</comment>
<organism evidence="1 2">
    <name type="scientific">Acorus gramineus</name>
    <name type="common">Dwarf sweet flag</name>
    <dbReference type="NCBI Taxonomy" id="55184"/>
    <lineage>
        <taxon>Eukaryota</taxon>
        <taxon>Viridiplantae</taxon>
        <taxon>Streptophyta</taxon>
        <taxon>Embryophyta</taxon>
        <taxon>Tracheophyta</taxon>
        <taxon>Spermatophyta</taxon>
        <taxon>Magnoliopsida</taxon>
        <taxon>Liliopsida</taxon>
        <taxon>Acoraceae</taxon>
        <taxon>Acorus</taxon>
    </lineage>
</organism>
<accession>A0AAV9AI51</accession>
<name>A0AAV9AI51_ACOGR</name>
<dbReference type="AlphaFoldDB" id="A0AAV9AI51"/>
<proteinExistence type="predicted"/>
<sequence>MFLFYLHGLLQDQSDCTDTGFRTIENRHKPLFLEELKKIWDNESSDLPWSKGRYSSSNTLLIDDSPYTALLNPTYFLEGLAEAEDVPTYVASHPLGQPAITSTDRNWGFYSRIIRAYANKQWWSPHLRLASLNLIFFSFLKFISGVKVAFCVSTCHIFFFSFFG</sequence>
<dbReference type="EMBL" id="JAUJYN010000009">
    <property type="protein sequence ID" value="KAK1263877.1"/>
    <property type="molecule type" value="Genomic_DNA"/>
</dbReference>